<name>A0A0R3T7L8_RODNA</name>
<keyword evidence="2" id="KW-1185">Reference proteome</keyword>
<evidence type="ECO:0000313" key="3">
    <source>
        <dbReference type="WBParaSite" id="HNAJ_0000305601-mRNA-1"/>
    </source>
</evidence>
<dbReference type="WBParaSite" id="HNAJ_0000305601-mRNA-1">
    <property type="protein sequence ID" value="HNAJ_0000305601-mRNA-1"/>
    <property type="gene ID" value="HNAJ_0000305601"/>
</dbReference>
<dbReference type="AlphaFoldDB" id="A0A0R3T7L8"/>
<protein>
    <submittedName>
        <fullName evidence="1 3">Uncharacterized protein</fullName>
    </submittedName>
</protein>
<accession>A0A0R3T7L8</accession>
<sequence>MDETELVVPWEKQQRLLYPSKSQSDLPVRKSFSYAGIQGNSNRNQASQSMYKEAVAAVSSPISLLHHSSINPQSSISEEPAGLGGSLVALSGSDRRVSNAPDPISIIFQAGAKMKFVPFFAKQGPPLFEQSGGRISSEEISHSFIRFVN</sequence>
<evidence type="ECO:0000313" key="1">
    <source>
        <dbReference type="EMBL" id="VDN98914.1"/>
    </source>
</evidence>
<organism evidence="3">
    <name type="scientific">Rodentolepis nana</name>
    <name type="common">Dwarf tapeworm</name>
    <name type="synonym">Hymenolepis nana</name>
    <dbReference type="NCBI Taxonomy" id="102285"/>
    <lineage>
        <taxon>Eukaryota</taxon>
        <taxon>Metazoa</taxon>
        <taxon>Spiralia</taxon>
        <taxon>Lophotrochozoa</taxon>
        <taxon>Platyhelminthes</taxon>
        <taxon>Cestoda</taxon>
        <taxon>Eucestoda</taxon>
        <taxon>Cyclophyllidea</taxon>
        <taxon>Hymenolepididae</taxon>
        <taxon>Rodentolepis</taxon>
    </lineage>
</organism>
<evidence type="ECO:0000313" key="2">
    <source>
        <dbReference type="Proteomes" id="UP000278807"/>
    </source>
</evidence>
<reference evidence="1 2" key="2">
    <citation type="submission" date="2018-11" db="EMBL/GenBank/DDBJ databases">
        <authorList>
            <consortium name="Pathogen Informatics"/>
        </authorList>
    </citation>
    <scope>NUCLEOTIDE SEQUENCE [LARGE SCALE GENOMIC DNA]</scope>
</reference>
<dbReference type="OrthoDB" id="6277957at2759"/>
<dbReference type="EMBL" id="UZAE01001674">
    <property type="protein sequence ID" value="VDN98914.1"/>
    <property type="molecule type" value="Genomic_DNA"/>
</dbReference>
<gene>
    <name evidence="1" type="ORF">HNAJ_LOCUS3055</name>
</gene>
<proteinExistence type="predicted"/>
<reference evidence="3" key="1">
    <citation type="submission" date="2017-02" db="UniProtKB">
        <authorList>
            <consortium name="WormBaseParasite"/>
        </authorList>
    </citation>
    <scope>IDENTIFICATION</scope>
</reference>
<dbReference type="Proteomes" id="UP000278807">
    <property type="component" value="Unassembled WGS sequence"/>
</dbReference>